<evidence type="ECO:0000313" key="3">
    <source>
        <dbReference type="Proteomes" id="UP000016491"/>
    </source>
</evidence>
<proteinExistence type="predicted"/>
<accession>A0ABC9TY82</accession>
<dbReference type="Gene3D" id="1.20.1260.10">
    <property type="match status" value="1"/>
</dbReference>
<name>A0ABC9TY82_CLOSY</name>
<dbReference type="Proteomes" id="UP000016491">
    <property type="component" value="Unassembled WGS sequence"/>
</dbReference>
<dbReference type="InterPro" id="IPR012347">
    <property type="entry name" value="Ferritin-like"/>
</dbReference>
<dbReference type="AlphaFoldDB" id="A0ABC9TY82"/>
<evidence type="ECO:0000313" key="2">
    <source>
        <dbReference type="EMBL" id="ERI77251.1"/>
    </source>
</evidence>
<protein>
    <recommendedName>
        <fullName evidence="4">Rubrerythrin</fullName>
    </recommendedName>
</protein>
<dbReference type="SUPFAM" id="SSF47240">
    <property type="entry name" value="Ferritin-like"/>
    <property type="match status" value="1"/>
</dbReference>
<feature type="compositionally biased region" description="Basic and acidic residues" evidence="1">
    <location>
        <begin position="161"/>
        <end position="190"/>
    </location>
</feature>
<feature type="region of interest" description="Disordered" evidence="1">
    <location>
        <begin position="32"/>
        <end position="204"/>
    </location>
</feature>
<dbReference type="InterPro" id="IPR009078">
    <property type="entry name" value="Ferritin-like_SF"/>
</dbReference>
<gene>
    <name evidence="2" type="ORF">CLOSYM_02149</name>
</gene>
<dbReference type="CDD" id="cd07908">
    <property type="entry name" value="Mn_catalase_like"/>
    <property type="match status" value="1"/>
</dbReference>
<evidence type="ECO:0008006" key="4">
    <source>
        <dbReference type="Google" id="ProtNLM"/>
    </source>
</evidence>
<organism evidence="2 3">
    <name type="scientific">[Clostridium] symbiosum ATCC 14940</name>
    <dbReference type="NCBI Taxonomy" id="411472"/>
    <lineage>
        <taxon>Bacteria</taxon>
        <taxon>Bacillati</taxon>
        <taxon>Bacillota</taxon>
        <taxon>Clostridia</taxon>
        <taxon>Lachnospirales</taxon>
        <taxon>Lachnospiraceae</taxon>
        <taxon>Otoolea</taxon>
    </lineage>
</organism>
<comment type="caution">
    <text evidence="2">The sequence shown here is derived from an EMBL/GenBank/DDBJ whole genome shotgun (WGS) entry which is preliminary data.</text>
</comment>
<sequence length="418" mass="46422">MPTSFTKKSCLVSYHILNIIASPVHKIDREQDKKGFDSMNEPISEKSARQVIQQSGQFSLPPQPDISVSAQSVYPQNRHTNSQQNHQQSYPMNRSFNRQAAAQHYRDESLPGVWPDASCENRNARQEPVIPSAPGSGSKKTANEAAGTGSAGSGTAGIETVRAETARPEAPRAETARPESPRAARDETVRSETAGPADRENSAEKTVILQNIQTAALTRNRQENQCPAPCAESPDSNAYSIAYQAATPYPPIKAAGQNRQYGMAMLDNMASQNSEMSAVGLYFYNNLITMGHREISDAFHFIGIVEMHHMQIFAELAMQLGENPRLWSRHPRNGRYIYWSPACLHYPHIQPPAYGCPVSKASLRIILSQAIEGEEAAVKKYMNQTAWIKDVNVCDNLRRIAADEQMHVDIFTRLYHSI</sequence>
<dbReference type="EMBL" id="AWSU01000162">
    <property type="protein sequence ID" value="ERI77251.1"/>
    <property type="molecule type" value="Genomic_DNA"/>
</dbReference>
<reference evidence="2 3" key="1">
    <citation type="submission" date="2013-07" db="EMBL/GenBank/DDBJ databases">
        <authorList>
            <person name="Weinstock G."/>
            <person name="Sodergren E."/>
            <person name="Wylie T."/>
            <person name="Fulton L."/>
            <person name="Fulton R."/>
            <person name="Fronick C."/>
            <person name="O'Laughlin M."/>
            <person name="Godfrey J."/>
            <person name="Miner T."/>
            <person name="Herter B."/>
            <person name="Appelbaum E."/>
            <person name="Cordes M."/>
            <person name="Lek S."/>
            <person name="Wollam A."/>
            <person name="Pepin K.H."/>
            <person name="Palsikar V.B."/>
            <person name="Mitreva M."/>
            <person name="Wilson R.K."/>
        </authorList>
    </citation>
    <scope>NUCLEOTIDE SEQUENCE [LARGE SCALE GENOMIC DNA]</scope>
    <source>
        <strain evidence="2 3">ATCC 14940</strain>
    </source>
</reference>
<feature type="compositionally biased region" description="Polar residues" evidence="1">
    <location>
        <begin position="50"/>
        <end position="100"/>
    </location>
</feature>
<evidence type="ECO:0000256" key="1">
    <source>
        <dbReference type="SAM" id="MobiDB-lite"/>
    </source>
</evidence>